<dbReference type="EMBL" id="JABXBU010000001">
    <property type="protein sequence ID" value="KAF8796038.1"/>
    <property type="molecule type" value="Genomic_DNA"/>
</dbReference>
<sequence length="90" mass="10474">MNSRKKFLENETKKSWKKKGIGIGGISNFIQGKTIGGWRFFAWSTGVWKDAAAARKKMMPPHHRRRRSRDEAALLRSIADGKRHKIAYYR</sequence>
<proteinExistence type="predicted"/>
<gene>
    <name evidence="1" type="ORF">HNY73_000465</name>
</gene>
<keyword evidence="2" id="KW-1185">Reference proteome</keyword>
<dbReference type="AlphaFoldDB" id="A0A8T0G0S2"/>
<protein>
    <submittedName>
        <fullName evidence="1">Uncharacterized protein</fullName>
    </submittedName>
</protein>
<reference evidence="1" key="1">
    <citation type="journal article" date="2020" name="bioRxiv">
        <title>Chromosome-level reference genome of the European wasp spider Argiope bruennichi: a resource for studies on range expansion and evolutionary adaptation.</title>
        <authorList>
            <person name="Sheffer M.M."/>
            <person name="Hoppe A."/>
            <person name="Krehenwinkel H."/>
            <person name="Uhl G."/>
            <person name="Kuss A.W."/>
            <person name="Jensen L."/>
            <person name="Jensen C."/>
            <person name="Gillespie R.G."/>
            <person name="Hoff K.J."/>
            <person name="Prost S."/>
        </authorList>
    </citation>
    <scope>NUCLEOTIDE SEQUENCE</scope>
</reference>
<dbReference type="Proteomes" id="UP000807504">
    <property type="component" value="Unassembled WGS sequence"/>
</dbReference>
<evidence type="ECO:0000313" key="2">
    <source>
        <dbReference type="Proteomes" id="UP000807504"/>
    </source>
</evidence>
<reference evidence="1" key="2">
    <citation type="submission" date="2020-06" db="EMBL/GenBank/DDBJ databases">
        <authorList>
            <person name="Sheffer M."/>
        </authorList>
    </citation>
    <scope>NUCLEOTIDE SEQUENCE</scope>
</reference>
<comment type="caution">
    <text evidence="1">The sequence shown here is derived from an EMBL/GenBank/DDBJ whole genome shotgun (WGS) entry which is preliminary data.</text>
</comment>
<evidence type="ECO:0000313" key="1">
    <source>
        <dbReference type="EMBL" id="KAF8796038.1"/>
    </source>
</evidence>
<name>A0A8T0G0S2_ARGBR</name>
<accession>A0A8T0G0S2</accession>
<organism evidence="1 2">
    <name type="scientific">Argiope bruennichi</name>
    <name type="common">Wasp spider</name>
    <name type="synonym">Aranea bruennichi</name>
    <dbReference type="NCBI Taxonomy" id="94029"/>
    <lineage>
        <taxon>Eukaryota</taxon>
        <taxon>Metazoa</taxon>
        <taxon>Ecdysozoa</taxon>
        <taxon>Arthropoda</taxon>
        <taxon>Chelicerata</taxon>
        <taxon>Arachnida</taxon>
        <taxon>Araneae</taxon>
        <taxon>Araneomorphae</taxon>
        <taxon>Entelegynae</taxon>
        <taxon>Araneoidea</taxon>
        <taxon>Araneidae</taxon>
        <taxon>Argiope</taxon>
    </lineage>
</organism>